<comment type="caution">
    <text evidence="15">The sequence shown here is derived from an EMBL/GenBank/DDBJ whole genome shotgun (WGS) entry which is preliminary data.</text>
</comment>
<feature type="domain" description="Fucosyltransferase C-terminal" evidence="13">
    <location>
        <begin position="141"/>
        <end position="309"/>
    </location>
</feature>
<evidence type="ECO:0000259" key="13">
    <source>
        <dbReference type="Pfam" id="PF00852"/>
    </source>
</evidence>
<dbReference type="Pfam" id="PF00852">
    <property type="entry name" value="Glyco_transf_10"/>
    <property type="match status" value="1"/>
</dbReference>
<evidence type="ECO:0000256" key="11">
    <source>
        <dbReference type="ARBA" id="ARBA00023180"/>
    </source>
</evidence>
<dbReference type="InterPro" id="IPR001503">
    <property type="entry name" value="Glyco_trans_10"/>
</dbReference>
<keyword evidence="16" id="KW-1185">Reference proteome</keyword>
<keyword evidence="9 12" id="KW-0333">Golgi apparatus</keyword>
<reference evidence="15 16" key="1">
    <citation type="journal article" date="2018" name="Sci. Rep.">
        <title>Genomic signatures of local adaptation to the degree of environmental predictability in rotifers.</title>
        <authorList>
            <person name="Franch-Gras L."/>
            <person name="Hahn C."/>
            <person name="Garcia-Roger E.M."/>
            <person name="Carmona M.J."/>
            <person name="Serra M."/>
            <person name="Gomez A."/>
        </authorList>
    </citation>
    <scope>NUCLEOTIDE SEQUENCE [LARGE SCALE GENOMIC DNA]</scope>
    <source>
        <strain evidence="15">HYR1</strain>
    </source>
</reference>
<protein>
    <recommendedName>
        <fullName evidence="12">Fucosyltransferase</fullName>
        <ecNumber evidence="12">2.4.1.-</ecNumber>
    </recommendedName>
</protein>
<dbReference type="Proteomes" id="UP000276133">
    <property type="component" value="Unassembled WGS sequence"/>
</dbReference>
<evidence type="ECO:0000256" key="6">
    <source>
        <dbReference type="ARBA" id="ARBA00022692"/>
    </source>
</evidence>
<evidence type="ECO:0000256" key="2">
    <source>
        <dbReference type="ARBA" id="ARBA00004922"/>
    </source>
</evidence>
<dbReference type="InterPro" id="IPR031481">
    <property type="entry name" value="Glyco_tran_10_N"/>
</dbReference>
<evidence type="ECO:0000313" key="16">
    <source>
        <dbReference type="Proteomes" id="UP000276133"/>
    </source>
</evidence>
<evidence type="ECO:0000259" key="14">
    <source>
        <dbReference type="Pfam" id="PF17039"/>
    </source>
</evidence>
<dbReference type="PANTHER" id="PTHR48438:SF1">
    <property type="entry name" value="ALPHA-(1,3)-FUCOSYLTRANSFERASE C-RELATED"/>
    <property type="match status" value="1"/>
</dbReference>
<dbReference type="FunFam" id="3.40.50.11660:FF:000002">
    <property type="entry name" value="Alpha-(1,3)-fucosyltransferase"/>
    <property type="match status" value="1"/>
</dbReference>
<evidence type="ECO:0000256" key="1">
    <source>
        <dbReference type="ARBA" id="ARBA00004323"/>
    </source>
</evidence>
<evidence type="ECO:0000256" key="4">
    <source>
        <dbReference type="ARBA" id="ARBA00022676"/>
    </source>
</evidence>
<comment type="pathway">
    <text evidence="2">Protein modification; protein glycosylation.</text>
</comment>
<evidence type="ECO:0000256" key="8">
    <source>
        <dbReference type="ARBA" id="ARBA00022989"/>
    </source>
</evidence>
<dbReference type="STRING" id="10195.A0A3M7Q1L8"/>
<dbReference type="AlphaFoldDB" id="A0A3M7Q1L8"/>
<keyword evidence="10" id="KW-0472">Membrane</keyword>
<keyword evidence="6 12" id="KW-0812">Transmembrane</keyword>
<dbReference type="Gene3D" id="3.40.50.11660">
    <property type="entry name" value="Glycosyl transferase family 10, C-terminal domain"/>
    <property type="match status" value="1"/>
</dbReference>
<evidence type="ECO:0000256" key="10">
    <source>
        <dbReference type="ARBA" id="ARBA00023136"/>
    </source>
</evidence>
<organism evidence="15 16">
    <name type="scientific">Brachionus plicatilis</name>
    <name type="common">Marine rotifer</name>
    <name type="synonym">Brachionus muelleri</name>
    <dbReference type="NCBI Taxonomy" id="10195"/>
    <lineage>
        <taxon>Eukaryota</taxon>
        <taxon>Metazoa</taxon>
        <taxon>Spiralia</taxon>
        <taxon>Gnathifera</taxon>
        <taxon>Rotifera</taxon>
        <taxon>Eurotatoria</taxon>
        <taxon>Monogononta</taxon>
        <taxon>Pseudotrocha</taxon>
        <taxon>Ploima</taxon>
        <taxon>Brachionidae</taxon>
        <taxon>Brachionus</taxon>
    </lineage>
</organism>
<gene>
    <name evidence="15" type="ORF">BpHYR1_040730</name>
</gene>
<dbReference type="EC" id="2.4.1.-" evidence="12"/>
<sequence length="342" mass="40439">MNHKTSFKPKVILLWNDLGPWKDYQYGIGKFEPFVKRNCPVTNCEITKNKSHLSESDLVIVHMRSKFSYLPTNRPEKTRMVFFIIESPIHSYQFHPKYNGLFNLTATYNLNSDFSPYYYSNIEFKWERNLKFDENQDFSINKTKLAFFLATNCRAFSKRTEYVKEMQKHSNRIDVYGGCGKSCNISGEDRFSSNLCRQKLSKDYRFLLAFENSMCKDYITEKLLDTVLFDIVPVVFGYGPYDQLIPRSAYINALDFKTPKELVNYLTYLESNSTAYNSYFKWKKYIKKTNTKYNTLCDMCIKLNLENFYGVKKSIVNDLETFWGVKKNCWAAPNLFQKRTKN</sequence>
<dbReference type="OrthoDB" id="427096at2759"/>
<keyword evidence="4 12" id="KW-0328">Glycosyltransferase</keyword>
<keyword evidence="5 12" id="KW-0808">Transferase</keyword>
<dbReference type="InterPro" id="IPR055270">
    <property type="entry name" value="Glyco_tran_10_C"/>
</dbReference>
<evidence type="ECO:0000256" key="5">
    <source>
        <dbReference type="ARBA" id="ARBA00022679"/>
    </source>
</evidence>
<evidence type="ECO:0000256" key="7">
    <source>
        <dbReference type="ARBA" id="ARBA00022968"/>
    </source>
</evidence>
<comment type="similarity">
    <text evidence="3 12">Belongs to the glycosyltransferase 10 family.</text>
</comment>
<comment type="subcellular location">
    <subcellularLocation>
        <location evidence="1">Golgi apparatus membrane</location>
        <topology evidence="1">Single-pass type II membrane protein</topology>
    </subcellularLocation>
    <subcellularLocation>
        <location evidence="12">Golgi apparatus</location>
        <location evidence="12">Golgi stack membrane</location>
        <topology evidence="12">Single-pass type II membrane protein</topology>
    </subcellularLocation>
</comment>
<keyword evidence="7" id="KW-0735">Signal-anchor</keyword>
<feature type="domain" description="Fucosyltransferase N-terminal" evidence="14">
    <location>
        <begin position="8"/>
        <end position="117"/>
    </location>
</feature>
<dbReference type="UniPathway" id="UPA00378"/>
<name>A0A3M7Q1L8_BRAPC</name>
<dbReference type="PANTHER" id="PTHR48438">
    <property type="entry name" value="ALPHA-(1,3)-FUCOSYLTRANSFERASE C-RELATED"/>
    <property type="match status" value="1"/>
</dbReference>
<keyword evidence="8" id="KW-1133">Transmembrane helix</keyword>
<evidence type="ECO:0000256" key="3">
    <source>
        <dbReference type="ARBA" id="ARBA00008919"/>
    </source>
</evidence>
<accession>A0A3M7Q1L8</accession>
<dbReference type="Pfam" id="PF17039">
    <property type="entry name" value="Glyco_tran_10_N"/>
    <property type="match status" value="1"/>
</dbReference>
<evidence type="ECO:0000256" key="9">
    <source>
        <dbReference type="ARBA" id="ARBA00023034"/>
    </source>
</evidence>
<dbReference type="GO" id="GO:0032580">
    <property type="term" value="C:Golgi cisterna membrane"/>
    <property type="evidence" value="ECO:0007669"/>
    <property type="project" value="UniProtKB-SubCell"/>
</dbReference>
<dbReference type="EMBL" id="REGN01007776">
    <property type="protein sequence ID" value="RNA05317.1"/>
    <property type="molecule type" value="Genomic_DNA"/>
</dbReference>
<dbReference type="GO" id="GO:0000139">
    <property type="term" value="C:Golgi membrane"/>
    <property type="evidence" value="ECO:0007669"/>
    <property type="project" value="UniProtKB-SubCell"/>
</dbReference>
<dbReference type="InterPro" id="IPR038577">
    <property type="entry name" value="GT10-like_C_sf"/>
</dbReference>
<evidence type="ECO:0000256" key="12">
    <source>
        <dbReference type="RuleBase" id="RU003832"/>
    </source>
</evidence>
<keyword evidence="11" id="KW-0325">Glycoprotein</keyword>
<dbReference type="SUPFAM" id="SSF53756">
    <property type="entry name" value="UDP-Glycosyltransferase/glycogen phosphorylase"/>
    <property type="match status" value="1"/>
</dbReference>
<proteinExistence type="inferred from homology"/>
<dbReference type="GO" id="GO:0008417">
    <property type="term" value="F:fucosyltransferase activity"/>
    <property type="evidence" value="ECO:0007669"/>
    <property type="project" value="InterPro"/>
</dbReference>
<evidence type="ECO:0000313" key="15">
    <source>
        <dbReference type="EMBL" id="RNA05317.1"/>
    </source>
</evidence>